<keyword evidence="2" id="KW-1185">Reference proteome</keyword>
<protein>
    <submittedName>
        <fullName evidence="1">Uncharacterized protein</fullName>
    </submittedName>
</protein>
<comment type="caution">
    <text evidence="1">The sequence shown here is derived from an EMBL/GenBank/DDBJ whole genome shotgun (WGS) entry which is preliminary data.</text>
</comment>
<dbReference type="AlphaFoldDB" id="A0AAD7RZL7"/>
<evidence type="ECO:0000313" key="2">
    <source>
        <dbReference type="Proteomes" id="UP001221898"/>
    </source>
</evidence>
<evidence type="ECO:0000313" key="1">
    <source>
        <dbReference type="EMBL" id="KAJ8393235.1"/>
    </source>
</evidence>
<name>A0AAD7RZL7_9TELE</name>
<organism evidence="1 2">
    <name type="scientific">Aldrovandia affinis</name>
    <dbReference type="NCBI Taxonomy" id="143900"/>
    <lineage>
        <taxon>Eukaryota</taxon>
        <taxon>Metazoa</taxon>
        <taxon>Chordata</taxon>
        <taxon>Craniata</taxon>
        <taxon>Vertebrata</taxon>
        <taxon>Euteleostomi</taxon>
        <taxon>Actinopterygii</taxon>
        <taxon>Neopterygii</taxon>
        <taxon>Teleostei</taxon>
        <taxon>Notacanthiformes</taxon>
        <taxon>Halosauridae</taxon>
        <taxon>Aldrovandia</taxon>
    </lineage>
</organism>
<proteinExistence type="predicted"/>
<reference evidence="1" key="1">
    <citation type="journal article" date="2023" name="Science">
        <title>Genome structures resolve the early diversification of teleost fishes.</title>
        <authorList>
            <person name="Parey E."/>
            <person name="Louis A."/>
            <person name="Montfort J."/>
            <person name="Bouchez O."/>
            <person name="Roques C."/>
            <person name="Iampietro C."/>
            <person name="Lluch J."/>
            <person name="Castinel A."/>
            <person name="Donnadieu C."/>
            <person name="Desvignes T."/>
            <person name="Floi Bucao C."/>
            <person name="Jouanno E."/>
            <person name="Wen M."/>
            <person name="Mejri S."/>
            <person name="Dirks R."/>
            <person name="Jansen H."/>
            <person name="Henkel C."/>
            <person name="Chen W.J."/>
            <person name="Zahm M."/>
            <person name="Cabau C."/>
            <person name="Klopp C."/>
            <person name="Thompson A.W."/>
            <person name="Robinson-Rechavi M."/>
            <person name="Braasch I."/>
            <person name="Lecointre G."/>
            <person name="Bobe J."/>
            <person name="Postlethwait J.H."/>
            <person name="Berthelot C."/>
            <person name="Roest Crollius H."/>
            <person name="Guiguen Y."/>
        </authorList>
    </citation>
    <scope>NUCLEOTIDE SEQUENCE</scope>
    <source>
        <strain evidence="1">NC1722</strain>
    </source>
</reference>
<gene>
    <name evidence="1" type="ORF">AAFF_G00063070</name>
</gene>
<sequence>MRRHSELVVLGGGCLVTGQSSVAGLSGEPLRGCGGDVTQGYGVTGRGKRGIAAICQLLPRPFTAFLRAFSGSGGGGRIRAGVADKEPGRRALPTPLSPLLSGCTCL</sequence>
<dbReference type="Proteomes" id="UP001221898">
    <property type="component" value="Unassembled WGS sequence"/>
</dbReference>
<dbReference type="EMBL" id="JAINUG010000139">
    <property type="protein sequence ID" value="KAJ8393235.1"/>
    <property type="molecule type" value="Genomic_DNA"/>
</dbReference>
<accession>A0AAD7RZL7</accession>